<dbReference type="PANTHER" id="PTHR43757">
    <property type="entry name" value="AMINOMETHYLTRANSFERASE"/>
    <property type="match status" value="1"/>
</dbReference>
<dbReference type="PIRSF" id="PIRSF006487">
    <property type="entry name" value="GcvT"/>
    <property type="match status" value="1"/>
</dbReference>
<dbReference type="Gene3D" id="3.30.1360.120">
    <property type="entry name" value="Probable tRNA modification gtpase trme, domain 1"/>
    <property type="match status" value="1"/>
</dbReference>
<evidence type="ECO:0000259" key="4">
    <source>
        <dbReference type="Pfam" id="PF08669"/>
    </source>
</evidence>
<dbReference type="AlphaFoldDB" id="A0AA35R0D0"/>
<dbReference type="InterPro" id="IPR006222">
    <property type="entry name" value="GCVT_N"/>
</dbReference>
<proteinExistence type="inferred from homology"/>
<dbReference type="InterPro" id="IPR027266">
    <property type="entry name" value="TrmE/GcvT-like"/>
</dbReference>
<dbReference type="InterPro" id="IPR017703">
    <property type="entry name" value="YgfZ/GCV_T_CS"/>
</dbReference>
<organism evidence="5 6">
    <name type="scientific">Geodia barretti</name>
    <name type="common">Barrett's horny sponge</name>
    <dbReference type="NCBI Taxonomy" id="519541"/>
    <lineage>
        <taxon>Eukaryota</taxon>
        <taxon>Metazoa</taxon>
        <taxon>Porifera</taxon>
        <taxon>Demospongiae</taxon>
        <taxon>Heteroscleromorpha</taxon>
        <taxon>Tetractinellida</taxon>
        <taxon>Astrophorina</taxon>
        <taxon>Geodiidae</taxon>
        <taxon>Geodia</taxon>
    </lineage>
</organism>
<dbReference type="InterPro" id="IPR013977">
    <property type="entry name" value="GcvT_C"/>
</dbReference>
<keyword evidence="2" id="KW-0809">Transit peptide</keyword>
<dbReference type="PANTHER" id="PTHR43757:SF14">
    <property type="entry name" value="GLYCINE CLEAVAGE T-PROTEIN FAMILY"/>
    <property type="match status" value="1"/>
</dbReference>
<dbReference type="InterPro" id="IPR029043">
    <property type="entry name" value="GcvT/YgfZ_C"/>
</dbReference>
<protein>
    <submittedName>
        <fullName evidence="5">Transferase At1g60990, chloroplastic</fullName>
    </submittedName>
</protein>
<evidence type="ECO:0000259" key="3">
    <source>
        <dbReference type="Pfam" id="PF01571"/>
    </source>
</evidence>
<sequence>MSTPTLTPVYTDVSAEYQAITEAAGLHDSSYTGRLKATGDDTLDLLNRLSTNGIINLAPGQGAPTILTTDRGRILDLLGVINTGEYTLLITSPGCQQTVIDWLDKYTIMEDLEVEDISDSTALFTVCGPASGEALARVLQPEQDGSDLTDMGTYSVLSSAIEGHEVLVVRRPLGDLTAFDLLVEADVAPKVWEALANSGITPVGVDAFNAALVQHAVPRYGRELGDDYNPLEAGLIGSVDFAKGCYIGQEVIARLDTYQKVQRYLVRLRFSEGAEVQEGAGLQQEGRNVGKVTSLATIPSTGQLVGLGYVRTAGANPGQTLTLTAPSSGAAEVTDLPQLFGPGE</sequence>
<evidence type="ECO:0000256" key="2">
    <source>
        <dbReference type="ARBA" id="ARBA00022946"/>
    </source>
</evidence>
<comment type="caution">
    <text evidence="5">The sequence shown here is derived from an EMBL/GenBank/DDBJ whole genome shotgun (WGS) entry which is preliminary data.</text>
</comment>
<evidence type="ECO:0000313" key="6">
    <source>
        <dbReference type="Proteomes" id="UP001174909"/>
    </source>
</evidence>
<accession>A0AA35R0D0</accession>
<keyword evidence="5" id="KW-0808">Transferase</keyword>
<dbReference type="Pfam" id="PF08669">
    <property type="entry name" value="GCV_T_C"/>
    <property type="match status" value="1"/>
</dbReference>
<dbReference type="Pfam" id="PF01571">
    <property type="entry name" value="GCV_T"/>
    <property type="match status" value="1"/>
</dbReference>
<dbReference type="GO" id="GO:0016740">
    <property type="term" value="F:transferase activity"/>
    <property type="evidence" value="ECO:0007669"/>
    <property type="project" value="UniProtKB-KW"/>
</dbReference>
<dbReference type="SUPFAM" id="SSF101790">
    <property type="entry name" value="Aminomethyltransferase beta-barrel domain"/>
    <property type="match status" value="1"/>
</dbReference>
<dbReference type="Proteomes" id="UP001174909">
    <property type="component" value="Unassembled WGS sequence"/>
</dbReference>
<dbReference type="GO" id="GO:0005739">
    <property type="term" value="C:mitochondrion"/>
    <property type="evidence" value="ECO:0007669"/>
    <property type="project" value="TreeGrafter"/>
</dbReference>
<dbReference type="EMBL" id="CASHTH010000370">
    <property type="protein sequence ID" value="CAI7999237.1"/>
    <property type="molecule type" value="Genomic_DNA"/>
</dbReference>
<gene>
    <name evidence="5" type="ORF">GBAR_LOCUS2664</name>
</gene>
<dbReference type="SUPFAM" id="SSF103025">
    <property type="entry name" value="Folate-binding domain"/>
    <property type="match status" value="1"/>
</dbReference>
<name>A0AA35R0D0_GEOBA</name>
<comment type="similarity">
    <text evidence="1">Belongs to the GcvT family.</text>
</comment>
<reference evidence="5" key="1">
    <citation type="submission" date="2023-03" db="EMBL/GenBank/DDBJ databases">
        <authorList>
            <person name="Steffen K."/>
            <person name="Cardenas P."/>
        </authorList>
    </citation>
    <scope>NUCLEOTIDE SEQUENCE</scope>
</reference>
<keyword evidence="6" id="KW-1185">Reference proteome</keyword>
<evidence type="ECO:0000256" key="1">
    <source>
        <dbReference type="ARBA" id="ARBA00008609"/>
    </source>
</evidence>
<dbReference type="InterPro" id="IPR028896">
    <property type="entry name" value="GcvT/YgfZ/DmdA"/>
</dbReference>
<feature type="domain" description="Aminomethyltransferase C-terminal" evidence="4">
    <location>
        <begin position="263"/>
        <end position="337"/>
    </location>
</feature>
<dbReference type="NCBIfam" id="TIGR03317">
    <property type="entry name" value="ygfZ_signature"/>
    <property type="match status" value="1"/>
</dbReference>
<evidence type="ECO:0000313" key="5">
    <source>
        <dbReference type="EMBL" id="CAI7999237.1"/>
    </source>
</evidence>
<feature type="domain" description="GCVT N-terminal" evidence="3">
    <location>
        <begin position="12"/>
        <end position="243"/>
    </location>
</feature>